<evidence type="ECO:0000313" key="2">
    <source>
        <dbReference type="EMBL" id="KZT72891.1"/>
    </source>
</evidence>
<evidence type="ECO:0000256" key="1">
    <source>
        <dbReference type="SAM" id="Phobius"/>
    </source>
</evidence>
<evidence type="ECO:0000313" key="3">
    <source>
        <dbReference type="Proteomes" id="UP000076727"/>
    </source>
</evidence>
<keyword evidence="1" id="KW-1133">Transmembrane helix</keyword>
<gene>
    <name evidence="2" type="ORF">DAEQUDRAFT_762693</name>
</gene>
<dbReference type="Proteomes" id="UP000076727">
    <property type="component" value="Unassembled WGS sequence"/>
</dbReference>
<accession>A0A165T3S1</accession>
<name>A0A165T3S1_9APHY</name>
<sequence>MPLACLIRTSGARSSYITLRVWFVQSSQRLRPTPSHTTPFTTFHDYFQSPTTTTMGTVVSAIAGAIEAVISAIASIIMIIVSVIATIIVTIFDIIFDIICCNWCGGRSARTGTHRYRFGGGMGSSY</sequence>
<keyword evidence="1" id="KW-0472">Membrane</keyword>
<dbReference type="EMBL" id="KV429039">
    <property type="protein sequence ID" value="KZT72891.1"/>
    <property type="molecule type" value="Genomic_DNA"/>
</dbReference>
<protein>
    <submittedName>
        <fullName evidence="2">Uncharacterized protein</fullName>
    </submittedName>
</protein>
<reference evidence="2 3" key="1">
    <citation type="journal article" date="2016" name="Mol. Biol. Evol.">
        <title>Comparative Genomics of Early-Diverging Mushroom-Forming Fungi Provides Insights into the Origins of Lignocellulose Decay Capabilities.</title>
        <authorList>
            <person name="Nagy L.G."/>
            <person name="Riley R."/>
            <person name="Tritt A."/>
            <person name="Adam C."/>
            <person name="Daum C."/>
            <person name="Floudas D."/>
            <person name="Sun H."/>
            <person name="Yadav J.S."/>
            <person name="Pangilinan J."/>
            <person name="Larsson K.H."/>
            <person name="Matsuura K."/>
            <person name="Barry K."/>
            <person name="Labutti K."/>
            <person name="Kuo R."/>
            <person name="Ohm R.A."/>
            <person name="Bhattacharya S.S."/>
            <person name="Shirouzu T."/>
            <person name="Yoshinaga Y."/>
            <person name="Martin F.M."/>
            <person name="Grigoriev I.V."/>
            <person name="Hibbett D.S."/>
        </authorList>
    </citation>
    <scope>NUCLEOTIDE SEQUENCE [LARGE SCALE GENOMIC DNA]</scope>
    <source>
        <strain evidence="2 3">L-15889</strain>
    </source>
</reference>
<keyword evidence="3" id="KW-1185">Reference proteome</keyword>
<keyword evidence="1" id="KW-0812">Transmembrane</keyword>
<feature type="transmembrane region" description="Helical" evidence="1">
    <location>
        <begin position="69"/>
        <end position="92"/>
    </location>
</feature>
<dbReference type="AlphaFoldDB" id="A0A165T3S1"/>
<organism evidence="2 3">
    <name type="scientific">Daedalea quercina L-15889</name>
    <dbReference type="NCBI Taxonomy" id="1314783"/>
    <lineage>
        <taxon>Eukaryota</taxon>
        <taxon>Fungi</taxon>
        <taxon>Dikarya</taxon>
        <taxon>Basidiomycota</taxon>
        <taxon>Agaricomycotina</taxon>
        <taxon>Agaricomycetes</taxon>
        <taxon>Polyporales</taxon>
        <taxon>Fomitopsis</taxon>
    </lineage>
</organism>
<proteinExistence type="predicted"/>